<proteinExistence type="predicted"/>
<evidence type="ECO:0000313" key="1">
    <source>
        <dbReference type="EMBL" id="KAK3598828.1"/>
    </source>
</evidence>
<name>A0AAE0W1Q1_9BIVA</name>
<dbReference type="EMBL" id="JAEAOA010000511">
    <property type="protein sequence ID" value="KAK3598828.1"/>
    <property type="molecule type" value="Genomic_DNA"/>
</dbReference>
<protein>
    <submittedName>
        <fullName evidence="1">Uncharacterized protein</fullName>
    </submittedName>
</protein>
<keyword evidence="2" id="KW-1185">Reference proteome</keyword>
<evidence type="ECO:0000313" key="2">
    <source>
        <dbReference type="Proteomes" id="UP001195483"/>
    </source>
</evidence>
<sequence>MNGVMDTMQDRHKFALDMLVSGLDWFSISSVFKRKKAAQKFITARVFKKPCDGCYAVSMVMKTDTFGLAGC</sequence>
<reference evidence="1" key="3">
    <citation type="submission" date="2023-05" db="EMBL/GenBank/DDBJ databases">
        <authorList>
            <person name="Smith C.H."/>
        </authorList>
    </citation>
    <scope>NUCLEOTIDE SEQUENCE</scope>
    <source>
        <strain evidence="1">CHS0354</strain>
        <tissue evidence="1">Mantle</tissue>
    </source>
</reference>
<accession>A0AAE0W1Q1</accession>
<reference evidence="1" key="2">
    <citation type="journal article" date="2021" name="Genome Biol. Evol.">
        <title>Developing a high-quality reference genome for a parasitic bivalve with doubly uniparental inheritance (Bivalvia: Unionida).</title>
        <authorList>
            <person name="Smith C.H."/>
        </authorList>
    </citation>
    <scope>NUCLEOTIDE SEQUENCE</scope>
    <source>
        <strain evidence="1">CHS0354</strain>
        <tissue evidence="1">Mantle</tissue>
    </source>
</reference>
<organism evidence="1 2">
    <name type="scientific">Potamilus streckersoni</name>
    <dbReference type="NCBI Taxonomy" id="2493646"/>
    <lineage>
        <taxon>Eukaryota</taxon>
        <taxon>Metazoa</taxon>
        <taxon>Spiralia</taxon>
        <taxon>Lophotrochozoa</taxon>
        <taxon>Mollusca</taxon>
        <taxon>Bivalvia</taxon>
        <taxon>Autobranchia</taxon>
        <taxon>Heteroconchia</taxon>
        <taxon>Palaeoheterodonta</taxon>
        <taxon>Unionida</taxon>
        <taxon>Unionoidea</taxon>
        <taxon>Unionidae</taxon>
        <taxon>Ambleminae</taxon>
        <taxon>Lampsilini</taxon>
        <taxon>Potamilus</taxon>
    </lineage>
</organism>
<dbReference type="Proteomes" id="UP001195483">
    <property type="component" value="Unassembled WGS sequence"/>
</dbReference>
<gene>
    <name evidence="1" type="ORF">CHS0354_007433</name>
</gene>
<dbReference type="AlphaFoldDB" id="A0AAE0W1Q1"/>
<reference evidence="1" key="1">
    <citation type="journal article" date="2021" name="Genome Biol. Evol.">
        <title>A High-Quality Reference Genome for a Parasitic Bivalve with Doubly Uniparental Inheritance (Bivalvia: Unionida).</title>
        <authorList>
            <person name="Smith C.H."/>
        </authorList>
    </citation>
    <scope>NUCLEOTIDE SEQUENCE</scope>
    <source>
        <strain evidence="1">CHS0354</strain>
    </source>
</reference>
<comment type="caution">
    <text evidence="1">The sequence shown here is derived from an EMBL/GenBank/DDBJ whole genome shotgun (WGS) entry which is preliminary data.</text>
</comment>